<sequence length="342" mass="38545">MGHNGPNRHSNKLIAGGLNNTLQLVWRDNSCAVVEPAAVFIRLFVQSGDAEEPPATNLTLSAAQQAIVTWEISRRGWGPKLYGGFAGGRLEEYIDSHTLTAEESTHANVSRAVARSYARLHSIRLPLRRDAFRRVVQDFSDGARDQREDVLQALRALEDPVAVQYADSFEHFDWNGELDWVVNLSEQYECKTTVTHGDSNYMNVLVRNSPAKDQCPIVLIDYETISYGYRGFDIGGHFIERMYSYKQADSQLTGYCIPSAEQQRAFCEAYLQELHVLGEASGLDTAGQLLVEAAIGQLYQLLYTNLMCTVLNEVEVEPVFLSGLLHMMEMYEQLKGEFIRRH</sequence>
<dbReference type="GO" id="GO:0004103">
    <property type="term" value="F:choline kinase activity"/>
    <property type="evidence" value="ECO:0007669"/>
    <property type="project" value="TreeGrafter"/>
</dbReference>
<evidence type="ECO:0000313" key="2">
    <source>
        <dbReference type="EMBL" id="KJX97464.1"/>
    </source>
</evidence>
<accession>A0A0F4GJ79</accession>
<name>A0A0F4GJ79_9PEZI</name>
<dbReference type="Gene3D" id="3.90.1200.10">
    <property type="match status" value="1"/>
</dbReference>
<organism evidence="2 3">
    <name type="scientific">Zymoseptoria brevis</name>
    <dbReference type="NCBI Taxonomy" id="1047168"/>
    <lineage>
        <taxon>Eukaryota</taxon>
        <taxon>Fungi</taxon>
        <taxon>Dikarya</taxon>
        <taxon>Ascomycota</taxon>
        <taxon>Pezizomycotina</taxon>
        <taxon>Dothideomycetes</taxon>
        <taxon>Dothideomycetidae</taxon>
        <taxon>Mycosphaerellales</taxon>
        <taxon>Mycosphaerellaceae</taxon>
        <taxon>Zymoseptoria</taxon>
    </lineage>
</organism>
<dbReference type="GO" id="GO:0005737">
    <property type="term" value="C:cytoplasm"/>
    <property type="evidence" value="ECO:0007669"/>
    <property type="project" value="TreeGrafter"/>
</dbReference>
<dbReference type="Pfam" id="PF01633">
    <property type="entry name" value="Choline_kinase"/>
    <property type="match status" value="1"/>
</dbReference>
<reference evidence="2 3" key="1">
    <citation type="submission" date="2015-03" db="EMBL/GenBank/DDBJ databases">
        <title>RNA-seq based gene annotation and comparative genomics of four Zymoseptoria species reveal species-specific pathogenicity related genes and transposable element activity.</title>
        <authorList>
            <person name="Grandaubert J."/>
            <person name="Bhattacharyya A."/>
            <person name="Stukenbrock E.H."/>
        </authorList>
    </citation>
    <scope>NUCLEOTIDE SEQUENCE [LARGE SCALE GENOMIC DNA]</scope>
    <source>
        <strain evidence="2 3">Zb18110</strain>
    </source>
</reference>
<evidence type="ECO:0000313" key="3">
    <source>
        <dbReference type="Proteomes" id="UP000033647"/>
    </source>
</evidence>
<dbReference type="OrthoDB" id="3649325at2759"/>
<dbReference type="SUPFAM" id="SSF56112">
    <property type="entry name" value="Protein kinase-like (PK-like)"/>
    <property type="match status" value="1"/>
</dbReference>
<dbReference type="InterPro" id="IPR011009">
    <property type="entry name" value="Kinase-like_dom_sf"/>
</dbReference>
<keyword evidence="3" id="KW-1185">Reference proteome</keyword>
<protein>
    <submittedName>
        <fullName evidence="2">Uncharacterized protein</fullName>
    </submittedName>
</protein>
<dbReference type="Proteomes" id="UP000033647">
    <property type="component" value="Unassembled WGS sequence"/>
</dbReference>
<gene>
    <name evidence="2" type="ORF">TI39_contig487g00001</name>
</gene>
<dbReference type="GO" id="GO:0004305">
    <property type="term" value="F:ethanolamine kinase activity"/>
    <property type="evidence" value="ECO:0007669"/>
    <property type="project" value="TreeGrafter"/>
</dbReference>
<comment type="caution">
    <text evidence="2">The sequence shown here is derived from an EMBL/GenBank/DDBJ whole genome shotgun (WGS) entry which is preliminary data.</text>
</comment>
<dbReference type="EMBL" id="LAFY01000479">
    <property type="protein sequence ID" value="KJX97464.1"/>
    <property type="molecule type" value="Genomic_DNA"/>
</dbReference>
<dbReference type="GO" id="GO:0006646">
    <property type="term" value="P:phosphatidylethanolamine biosynthetic process"/>
    <property type="evidence" value="ECO:0007669"/>
    <property type="project" value="TreeGrafter"/>
</dbReference>
<dbReference type="AlphaFoldDB" id="A0A0F4GJ79"/>
<comment type="similarity">
    <text evidence="1">Belongs to the choline/ethanolamine kinase family.</text>
</comment>
<dbReference type="STRING" id="1047168.A0A0F4GJ79"/>
<proteinExistence type="inferred from homology"/>
<dbReference type="PANTHER" id="PTHR22603">
    <property type="entry name" value="CHOLINE/ETHANOALAMINE KINASE"/>
    <property type="match status" value="1"/>
</dbReference>
<dbReference type="PANTHER" id="PTHR22603:SF93">
    <property type="entry name" value="RE24176P"/>
    <property type="match status" value="1"/>
</dbReference>
<dbReference type="Gene3D" id="3.30.200.20">
    <property type="entry name" value="Phosphorylase Kinase, domain 1"/>
    <property type="match status" value="1"/>
</dbReference>
<evidence type="ECO:0000256" key="1">
    <source>
        <dbReference type="ARBA" id="ARBA00038211"/>
    </source>
</evidence>